<gene>
    <name evidence="2" type="ORF">COCCADRAFT_88878</name>
</gene>
<keyword evidence="1" id="KW-0732">Signal</keyword>
<evidence type="ECO:0000313" key="2">
    <source>
        <dbReference type="EMBL" id="EUC36154.1"/>
    </source>
</evidence>
<evidence type="ECO:0000313" key="3">
    <source>
        <dbReference type="Proteomes" id="UP000053841"/>
    </source>
</evidence>
<dbReference type="AlphaFoldDB" id="W6YKG7"/>
<dbReference type="KEGG" id="bze:COCCADRAFT_88878"/>
<reference evidence="2 3" key="1">
    <citation type="journal article" date="2013" name="PLoS Genet.">
        <title>Comparative genome structure, secondary metabolite, and effector coding capacity across Cochliobolus pathogens.</title>
        <authorList>
            <person name="Condon B.J."/>
            <person name="Leng Y."/>
            <person name="Wu D."/>
            <person name="Bushley K.E."/>
            <person name="Ohm R.A."/>
            <person name="Otillar R."/>
            <person name="Martin J."/>
            <person name="Schackwitz W."/>
            <person name="Grimwood J."/>
            <person name="MohdZainudin N."/>
            <person name="Xue C."/>
            <person name="Wang R."/>
            <person name="Manning V.A."/>
            <person name="Dhillon B."/>
            <person name="Tu Z.J."/>
            <person name="Steffenson B.J."/>
            <person name="Salamov A."/>
            <person name="Sun H."/>
            <person name="Lowry S."/>
            <person name="LaButti K."/>
            <person name="Han J."/>
            <person name="Copeland A."/>
            <person name="Lindquist E."/>
            <person name="Barry K."/>
            <person name="Schmutz J."/>
            <person name="Baker S.E."/>
            <person name="Ciuffetti L.M."/>
            <person name="Grigoriev I.V."/>
            <person name="Zhong S."/>
            <person name="Turgeon B.G."/>
        </authorList>
    </citation>
    <scope>NUCLEOTIDE SEQUENCE [LARGE SCALE GENOMIC DNA]</scope>
    <source>
        <strain evidence="2 3">26-R-13</strain>
    </source>
</reference>
<name>W6YKG7_COCC2</name>
<feature type="non-terminal residue" evidence="2">
    <location>
        <position position="50"/>
    </location>
</feature>
<keyword evidence="3" id="KW-1185">Reference proteome</keyword>
<feature type="chain" id="PRO_5004888975" evidence="1">
    <location>
        <begin position="19"/>
        <end position="50"/>
    </location>
</feature>
<feature type="signal peptide" evidence="1">
    <location>
        <begin position="1"/>
        <end position="18"/>
    </location>
</feature>
<accession>W6YKG7</accession>
<proteinExistence type="predicted"/>
<organism evidence="2 3">
    <name type="scientific">Cochliobolus carbonum (strain 26-R-13)</name>
    <name type="common">Maize leaf spot fungus</name>
    <name type="synonym">Bipolaris zeicola</name>
    <dbReference type="NCBI Taxonomy" id="930089"/>
    <lineage>
        <taxon>Eukaryota</taxon>
        <taxon>Fungi</taxon>
        <taxon>Dikarya</taxon>
        <taxon>Ascomycota</taxon>
        <taxon>Pezizomycotina</taxon>
        <taxon>Dothideomycetes</taxon>
        <taxon>Pleosporomycetidae</taxon>
        <taxon>Pleosporales</taxon>
        <taxon>Pleosporineae</taxon>
        <taxon>Pleosporaceae</taxon>
        <taxon>Bipolaris</taxon>
    </lineage>
</organism>
<sequence length="50" mass="5693">MVLVLLLPLVFVLEGGERKDEVVSLVEKFPTLRARRRWLRCGGGGLDLER</sequence>
<evidence type="ECO:0000256" key="1">
    <source>
        <dbReference type="SAM" id="SignalP"/>
    </source>
</evidence>
<dbReference type="GeneID" id="19152660"/>
<dbReference type="HOGENOM" id="CLU_3129648_0_0_1"/>
<dbReference type="RefSeq" id="XP_007709572.1">
    <property type="nucleotide sequence ID" value="XM_007711382.1"/>
</dbReference>
<protein>
    <submittedName>
        <fullName evidence="2">Uncharacterized protein</fullName>
    </submittedName>
</protein>
<dbReference type="Proteomes" id="UP000053841">
    <property type="component" value="Unassembled WGS sequence"/>
</dbReference>
<dbReference type="EMBL" id="KI964565">
    <property type="protein sequence ID" value="EUC36154.1"/>
    <property type="molecule type" value="Genomic_DNA"/>
</dbReference>